<evidence type="ECO:0000313" key="2">
    <source>
        <dbReference type="EMBL" id="VDK57762.1"/>
    </source>
</evidence>
<accession>A0A0M3K7T1</accession>
<dbReference type="AlphaFoldDB" id="A0A0M3K7T1"/>
<gene>
    <name evidence="2" type="ORF">ASIM_LOCUS16429</name>
</gene>
<dbReference type="WBParaSite" id="ASIM_0001702201-mRNA-1">
    <property type="protein sequence ID" value="ASIM_0001702201-mRNA-1"/>
    <property type="gene ID" value="ASIM_0001702201"/>
</dbReference>
<dbReference type="EMBL" id="UYRR01033085">
    <property type="protein sequence ID" value="VDK57762.1"/>
    <property type="molecule type" value="Genomic_DNA"/>
</dbReference>
<evidence type="ECO:0000256" key="1">
    <source>
        <dbReference type="SAM" id="Phobius"/>
    </source>
</evidence>
<organism evidence="4">
    <name type="scientific">Anisakis simplex</name>
    <name type="common">Herring worm</name>
    <dbReference type="NCBI Taxonomy" id="6269"/>
    <lineage>
        <taxon>Eukaryota</taxon>
        <taxon>Metazoa</taxon>
        <taxon>Ecdysozoa</taxon>
        <taxon>Nematoda</taxon>
        <taxon>Chromadorea</taxon>
        <taxon>Rhabditida</taxon>
        <taxon>Spirurina</taxon>
        <taxon>Ascaridomorpha</taxon>
        <taxon>Ascaridoidea</taxon>
        <taxon>Anisakidae</taxon>
        <taxon>Anisakis</taxon>
        <taxon>Anisakis simplex complex</taxon>
    </lineage>
</organism>
<feature type="transmembrane region" description="Helical" evidence="1">
    <location>
        <begin position="46"/>
        <end position="70"/>
    </location>
</feature>
<proteinExistence type="predicted"/>
<keyword evidence="1" id="KW-0472">Membrane</keyword>
<keyword evidence="1" id="KW-0812">Transmembrane</keyword>
<reference evidence="2 3" key="2">
    <citation type="submission" date="2018-11" db="EMBL/GenBank/DDBJ databases">
        <authorList>
            <consortium name="Pathogen Informatics"/>
        </authorList>
    </citation>
    <scope>NUCLEOTIDE SEQUENCE [LARGE SCALE GENOMIC DNA]</scope>
</reference>
<dbReference type="Proteomes" id="UP000267096">
    <property type="component" value="Unassembled WGS sequence"/>
</dbReference>
<sequence length="111" mass="12019">MTASTERIPSMKMIYVNTASLARPGVGSSAIAGDGSIRSTRMSNGLIGMIIISAVLAAIALILITCYLMLRYCNRPSRNTKNNAALPDFYSSADVIPYPKRIYELQAEEGE</sequence>
<name>A0A0M3K7T1_ANISI</name>
<protein>
    <submittedName>
        <fullName evidence="4">Small cell adhesion glycoprotein</fullName>
    </submittedName>
</protein>
<dbReference type="OrthoDB" id="5859293at2759"/>
<keyword evidence="1" id="KW-1133">Transmembrane helix</keyword>
<evidence type="ECO:0000313" key="3">
    <source>
        <dbReference type="Proteomes" id="UP000267096"/>
    </source>
</evidence>
<evidence type="ECO:0000313" key="4">
    <source>
        <dbReference type="WBParaSite" id="ASIM_0001702201-mRNA-1"/>
    </source>
</evidence>
<reference evidence="4" key="1">
    <citation type="submission" date="2017-02" db="UniProtKB">
        <authorList>
            <consortium name="WormBaseParasite"/>
        </authorList>
    </citation>
    <scope>IDENTIFICATION</scope>
</reference>
<keyword evidence="3" id="KW-1185">Reference proteome</keyword>